<keyword evidence="5" id="KW-0902">Two-component regulatory system</keyword>
<dbReference type="InterPro" id="IPR013767">
    <property type="entry name" value="PAS_fold"/>
</dbReference>
<dbReference type="SMART" id="SM00065">
    <property type="entry name" value="GAF"/>
    <property type="match status" value="1"/>
</dbReference>
<keyword evidence="3" id="KW-0597">Phosphoprotein</keyword>
<evidence type="ECO:0000256" key="5">
    <source>
        <dbReference type="ARBA" id="ARBA00023012"/>
    </source>
</evidence>
<dbReference type="InterPro" id="IPR003594">
    <property type="entry name" value="HATPase_dom"/>
</dbReference>
<reference evidence="8" key="1">
    <citation type="submission" date="2020-08" db="EMBL/GenBank/DDBJ databases">
        <title>Genome public.</title>
        <authorList>
            <person name="Liu C."/>
            <person name="Sun Q."/>
        </authorList>
    </citation>
    <scope>NUCLEOTIDE SEQUENCE</scope>
    <source>
        <strain evidence="8">NSJ-31</strain>
    </source>
</reference>
<dbReference type="SUPFAM" id="SSF55781">
    <property type="entry name" value="GAF domain-like"/>
    <property type="match status" value="1"/>
</dbReference>
<dbReference type="SUPFAM" id="SSF55785">
    <property type="entry name" value="PYP-like sensor domain (PAS domain)"/>
    <property type="match status" value="1"/>
</dbReference>
<dbReference type="SUPFAM" id="SSF55874">
    <property type="entry name" value="ATPase domain of HSP90 chaperone/DNA topoisomerase II/histidine kinase"/>
    <property type="match status" value="1"/>
</dbReference>
<evidence type="ECO:0000256" key="4">
    <source>
        <dbReference type="ARBA" id="ARBA00022777"/>
    </source>
</evidence>
<feature type="domain" description="PAS" evidence="7">
    <location>
        <begin position="300"/>
        <end position="370"/>
    </location>
</feature>
<evidence type="ECO:0000313" key="9">
    <source>
        <dbReference type="Proteomes" id="UP000653127"/>
    </source>
</evidence>
<dbReference type="Gene3D" id="1.10.287.130">
    <property type="match status" value="1"/>
</dbReference>
<evidence type="ECO:0000256" key="2">
    <source>
        <dbReference type="ARBA" id="ARBA00012438"/>
    </source>
</evidence>
<sequence length="695" mass="78792">MQDLGKEAEQCHSSKLFLGEDIGCWGYDLSSGTGWWSKEAQRLHGVASGTPLSLQFIKMLLGAEEWQKFVDIDEQLEQIDRFCIQYRVKQEGQERWLEATGERIDGEMLAGSVRDVTAAWNEQEQLRNRRLEFDLLNRYLERTANTVDLQEIVIDAQSTVRRIMDVLIFGIFVYSDGRFYRVIPDRVDEQDEAAAFSDEHPLAYRTVQTGKIVEVPIEEYPDLQVREYLLHTKARKIICFPIRGDGRTIAALSVAHSQNVGITPEQCEFLRTLCRYLSAQIKNAMLFEQVKKELKERTRAENDLNTIFDESIDFIATIGPENKFCRINAAFIKKLGYPKRILLSRPFFEFIDPLDREYAHYVLRQVRTCGAMRGFCHRYVCIDGQVIHLEINATLMRGEDSLVMIARDITNQKQIEARNLELERSFAMEKLKSEFFANLSHEFKTPINIILSSLQLLTMKLKRSGTGDWSEDYKKLCSYIEQNSYKLLRLTANLVDSTRIDNSHLALRLERCEIIPAVQESVASALPYAETKGITISFAASLQEGTSIDCDRDMVDRILLNLLSNAIKNTPEGGKIQVLVSASEKEIEVAVKDNGGGIPIELLPYIFERFCTTRLGGLVRRSDGGGLGLSICKALVEMHHGVISAENNPDGGATFRFTLSRSLHGGEPVGGVATLKQNLSRDNHLKRAQIELSDL</sequence>
<dbReference type="CDD" id="cd00075">
    <property type="entry name" value="HATPase"/>
    <property type="match status" value="1"/>
</dbReference>
<accession>A0A926DUW9</accession>
<dbReference type="Pfam" id="PF00989">
    <property type="entry name" value="PAS"/>
    <property type="match status" value="1"/>
</dbReference>
<dbReference type="PROSITE" id="PS50112">
    <property type="entry name" value="PAS"/>
    <property type="match status" value="1"/>
</dbReference>
<dbReference type="PRINTS" id="PR00344">
    <property type="entry name" value="BCTRLSENSOR"/>
</dbReference>
<dbReference type="NCBIfam" id="TIGR00229">
    <property type="entry name" value="sensory_box"/>
    <property type="match status" value="1"/>
</dbReference>
<comment type="caution">
    <text evidence="8">The sequence shown here is derived from an EMBL/GenBank/DDBJ whole genome shotgun (WGS) entry which is preliminary data.</text>
</comment>
<dbReference type="EMBL" id="JACRST010000001">
    <property type="protein sequence ID" value="MBC8545783.1"/>
    <property type="molecule type" value="Genomic_DNA"/>
</dbReference>
<evidence type="ECO:0000259" key="6">
    <source>
        <dbReference type="PROSITE" id="PS50109"/>
    </source>
</evidence>
<dbReference type="GO" id="GO:0000155">
    <property type="term" value="F:phosphorelay sensor kinase activity"/>
    <property type="evidence" value="ECO:0007669"/>
    <property type="project" value="InterPro"/>
</dbReference>
<dbReference type="InterPro" id="IPR029016">
    <property type="entry name" value="GAF-like_dom_sf"/>
</dbReference>
<keyword evidence="4" id="KW-0808">Transferase</keyword>
<keyword evidence="9" id="KW-1185">Reference proteome</keyword>
<name>A0A926DUW9_9FIRM</name>
<dbReference type="CDD" id="cd00082">
    <property type="entry name" value="HisKA"/>
    <property type="match status" value="1"/>
</dbReference>
<dbReference type="PROSITE" id="PS50109">
    <property type="entry name" value="HIS_KIN"/>
    <property type="match status" value="1"/>
</dbReference>
<dbReference type="EC" id="2.7.13.3" evidence="2"/>
<dbReference type="InterPro" id="IPR005467">
    <property type="entry name" value="His_kinase_dom"/>
</dbReference>
<dbReference type="Pfam" id="PF00512">
    <property type="entry name" value="HisKA"/>
    <property type="match status" value="1"/>
</dbReference>
<dbReference type="SMART" id="SM00387">
    <property type="entry name" value="HATPase_c"/>
    <property type="match status" value="1"/>
</dbReference>
<dbReference type="InterPro" id="IPR036890">
    <property type="entry name" value="HATPase_C_sf"/>
</dbReference>
<dbReference type="Pfam" id="PF01590">
    <property type="entry name" value="GAF"/>
    <property type="match status" value="1"/>
</dbReference>
<dbReference type="PANTHER" id="PTHR43547:SF2">
    <property type="entry name" value="HYBRID SIGNAL TRANSDUCTION HISTIDINE KINASE C"/>
    <property type="match status" value="1"/>
</dbReference>
<dbReference type="RefSeq" id="WP_249281923.1">
    <property type="nucleotide sequence ID" value="NZ_JACRST010000001.1"/>
</dbReference>
<dbReference type="AlphaFoldDB" id="A0A926DUW9"/>
<dbReference type="Gene3D" id="3.30.565.10">
    <property type="entry name" value="Histidine kinase-like ATPase, C-terminal domain"/>
    <property type="match status" value="1"/>
</dbReference>
<dbReference type="Gene3D" id="3.30.450.20">
    <property type="entry name" value="PAS domain"/>
    <property type="match status" value="2"/>
</dbReference>
<evidence type="ECO:0000259" key="7">
    <source>
        <dbReference type="PROSITE" id="PS50112"/>
    </source>
</evidence>
<dbReference type="SMART" id="SM00091">
    <property type="entry name" value="PAS"/>
    <property type="match status" value="1"/>
</dbReference>
<dbReference type="InterPro" id="IPR036097">
    <property type="entry name" value="HisK_dim/P_sf"/>
</dbReference>
<protein>
    <recommendedName>
        <fullName evidence="2">histidine kinase</fullName>
        <ecNumber evidence="2">2.7.13.3</ecNumber>
    </recommendedName>
</protein>
<gene>
    <name evidence="8" type="ORF">H8711_02365</name>
</gene>
<organism evidence="8 9">
    <name type="scientific">Ligaoa zhengdingensis</name>
    <dbReference type="NCBI Taxonomy" id="2763658"/>
    <lineage>
        <taxon>Bacteria</taxon>
        <taxon>Bacillati</taxon>
        <taxon>Bacillota</taxon>
        <taxon>Clostridia</taxon>
        <taxon>Eubacteriales</taxon>
        <taxon>Oscillospiraceae</taxon>
        <taxon>Ligaoa</taxon>
    </lineage>
</organism>
<dbReference type="Proteomes" id="UP000653127">
    <property type="component" value="Unassembled WGS sequence"/>
</dbReference>
<evidence type="ECO:0000313" key="8">
    <source>
        <dbReference type="EMBL" id="MBC8545783.1"/>
    </source>
</evidence>
<dbReference type="InterPro" id="IPR000014">
    <property type="entry name" value="PAS"/>
</dbReference>
<dbReference type="Gene3D" id="3.30.450.40">
    <property type="match status" value="1"/>
</dbReference>
<dbReference type="InterPro" id="IPR004358">
    <property type="entry name" value="Sig_transdc_His_kin-like_C"/>
</dbReference>
<dbReference type="InterPro" id="IPR003018">
    <property type="entry name" value="GAF"/>
</dbReference>
<feature type="domain" description="Histidine kinase" evidence="6">
    <location>
        <begin position="438"/>
        <end position="663"/>
    </location>
</feature>
<dbReference type="InterPro" id="IPR003661">
    <property type="entry name" value="HisK_dim/P_dom"/>
</dbReference>
<dbReference type="InterPro" id="IPR035965">
    <property type="entry name" value="PAS-like_dom_sf"/>
</dbReference>
<proteinExistence type="predicted"/>
<dbReference type="CDD" id="cd00130">
    <property type="entry name" value="PAS"/>
    <property type="match status" value="1"/>
</dbReference>
<evidence type="ECO:0000256" key="1">
    <source>
        <dbReference type="ARBA" id="ARBA00000085"/>
    </source>
</evidence>
<dbReference type="PANTHER" id="PTHR43547">
    <property type="entry name" value="TWO-COMPONENT HISTIDINE KINASE"/>
    <property type="match status" value="1"/>
</dbReference>
<comment type="catalytic activity">
    <reaction evidence="1">
        <text>ATP + protein L-histidine = ADP + protein N-phospho-L-histidine.</text>
        <dbReference type="EC" id="2.7.13.3"/>
    </reaction>
</comment>
<dbReference type="Pfam" id="PF02518">
    <property type="entry name" value="HATPase_c"/>
    <property type="match status" value="1"/>
</dbReference>
<keyword evidence="4" id="KW-0418">Kinase</keyword>
<evidence type="ECO:0000256" key="3">
    <source>
        <dbReference type="ARBA" id="ARBA00022553"/>
    </source>
</evidence>
<dbReference type="SMART" id="SM00388">
    <property type="entry name" value="HisKA"/>
    <property type="match status" value="1"/>
</dbReference>
<dbReference type="SUPFAM" id="SSF47384">
    <property type="entry name" value="Homodimeric domain of signal transducing histidine kinase"/>
    <property type="match status" value="1"/>
</dbReference>